<evidence type="ECO:0000256" key="2">
    <source>
        <dbReference type="ARBA" id="ARBA00022840"/>
    </source>
</evidence>
<dbReference type="Proteomes" id="UP000285060">
    <property type="component" value="Unassembled WGS sequence"/>
</dbReference>
<keyword evidence="2 3" id="KW-0067">ATP-binding</keyword>
<evidence type="ECO:0008006" key="8">
    <source>
        <dbReference type="Google" id="ProtNLM"/>
    </source>
</evidence>
<dbReference type="InterPro" id="IPR003960">
    <property type="entry name" value="ATPase_AAA_CS"/>
</dbReference>
<dbReference type="PROSITE" id="PS00674">
    <property type="entry name" value="AAA"/>
    <property type="match status" value="1"/>
</dbReference>
<comment type="caution">
    <text evidence="6">The sequence shown here is derived from an EMBL/GenBank/DDBJ whole genome shotgun (WGS) entry which is preliminary data.</text>
</comment>
<protein>
    <recommendedName>
        <fullName evidence="8">ATPase AAA-type core domain-containing protein</fullName>
    </recommendedName>
</protein>
<accession>A0A3R6YX77</accession>
<name>A0A3R6YX77_9STRA</name>
<dbReference type="EMBL" id="QUSY01000598">
    <property type="protein sequence ID" value="RHY28359.1"/>
    <property type="molecule type" value="Genomic_DNA"/>
</dbReference>
<dbReference type="GO" id="GO:0005524">
    <property type="term" value="F:ATP binding"/>
    <property type="evidence" value="ECO:0007669"/>
    <property type="project" value="UniProtKB-KW"/>
</dbReference>
<dbReference type="InterPro" id="IPR027417">
    <property type="entry name" value="P-loop_NTPase"/>
</dbReference>
<sequence>ENKLFNGSPVAVHVNGSTYLGKAHACRHRDAFAADTSISIAATHPLLEKLPKIRLEHVNGHGNEIFISIIPTAFKAAASVSLEPIPTKDADKAEINKLLENSISLRILQDACRRLVLHESCIVQLRHPHGATTSTTISFRVHRTLPVGLVRIVRATRVLLFQATDENSGDALATDVVQPTAVQPSSVPGADATTASIGGLHDELKKLEELIYMAVEYPNLERDMGIQLPKGVLLSGICQLMLRVINGAEILSGGIGDAEAALRTLFADGREFTKQSQTHVFCLFLDELDALCPRRDASGRAHSRIVAQLLTLMDGVDASQSRMLVFGATNLPNAIDPALRRPGARRYTILVLNRTVGRFDREVALRAPDVGDRVEIFKVHLKHVPLERPLTVHAVSTALADQCVGFVGADIAALCRQACMIALARIGTAGKTHTPQILKFLRNQQLSAMYWTNYTTHQPTLDLCHGVKTGGWYSIDDKTVALAQLSVAPKTVVTMADFTDAIEFVQASSLRGANTIRSALSIDTRWRSLMP</sequence>
<evidence type="ECO:0000256" key="1">
    <source>
        <dbReference type="ARBA" id="ARBA00022741"/>
    </source>
</evidence>
<reference evidence="6 7" key="1">
    <citation type="submission" date="2018-08" db="EMBL/GenBank/DDBJ databases">
        <title>Aphanomyces genome sequencing and annotation.</title>
        <authorList>
            <person name="Minardi D."/>
            <person name="Oidtmann B."/>
            <person name="Van Der Giezen M."/>
            <person name="Studholme D.J."/>
        </authorList>
    </citation>
    <scope>NUCLEOTIDE SEQUENCE [LARGE SCALE GENOMIC DNA]</scope>
    <source>
        <strain evidence="6 7">NJM0002</strain>
    </source>
</reference>
<dbReference type="InterPro" id="IPR003959">
    <property type="entry name" value="ATPase_AAA_core"/>
</dbReference>
<dbReference type="InterPro" id="IPR041569">
    <property type="entry name" value="AAA_lid_3"/>
</dbReference>
<dbReference type="InterPro" id="IPR050168">
    <property type="entry name" value="AAA_ATPase_domain"/>
</dbReference>
<organism evidence="6 7">
    <name type="scientific">Aphanomyces invadans</name>
    <dbReference type="NCBI Taxonomy" id="157072"/>
    <lineage>
        <taxon>Eukaryota</taxon>
        <taxon>Sar</taxon>
        <taxon>Stramenopiles</taxon>
        <taxon>Oomycota</taxon>
        <taxon>Saprolegniomycetes</taxon>
        <taxon>Saprolegniales</taxon>
        <taxon>Verrucalvaceae</taxon>
        <taxon>Aphanomyces</taxon>
    </lineage>
</organism>
<dbReference type="Pfam" id="PF17862">
    <property type="entry name" value="AAA_lid_3"/>
    <property type="match status" value="1"/>
</dbReference>
<dbReference type="Pfam" id="PF00004">
    <property type="entry name" value="AAA"/>
    <property type="match status" value="1"/>
</dbReference>
<dbReference type="AlphaFoldDB" id="A0A3R6YX77"/>
<dbReference type="PANTHER" id="PTHR23077">
    <property type="entry name" value="AAA-FAMILY ATPASE"/>
    <property type="match status" value="1"/>
</dbReference>
<dbReference type="PANTHER" id="PTHR23077:SF171">
    <property type="entry name" value="NUCLEAR VALOSIN-CONTAINING PROTEIN-LIKE"/>
    <property type="match status" value="1"/>
</dbReference>
<gene>
    <name evidence="6" type="ORF">DYB32_008759</name>
</gene>
<evidence type="ECO:0000256" key="3">
    <source>
        <dbReference type="RuleBase" id="RU003651"/>
    </source>
</evidence>
<keyword evidence="1 3" id="KW-0547">Nucleotide-binding</keyword>
<dbReference type="VEuPathDB" id="FungiDB:H310_02833"/>
<evidence type="ECO:0000313" key="7">
    <source>
        <dbReference type="Proteomes" id="UP000285060"/>
    </source>
</evidence>
<feature type="non-terminal residue" evidence="6">
    <location>
        <position position="1"/>
    </location>
</feature>
<feature type="domain" description="ATPase AAA-type core" evidence="4">
    <location>
        <begin position="238"/>
        <end position="343"/>
    </location>
</feature>
<evidence type="ECO:0000313" key="6">
    <source>
        <dbReference type="EMBL" id="RHY28359.1"/>
    </source>
</evidence>
<dbReference type="Gene3D" id="1.10.8.60">
    <property type="match status" value="1"/>
</dbReference>
<proteinExistence type="inferred from homology"/>
<feature type="domain" description="AAA ATPase AAA+ lid" evidence="5">
    <location>
        <begin position="398"/>
        <end position="429"/>
    </location>
</feature>
<evidence type="ECO:0000259" key="4">
    <source>
        <dbReference type="Pfam" id="PF00004"/>
    </source>
</evidence>
<evidence type="ECO:0000259" key="5">
    <source>
        <dbReference type="Pfam" id="PF17862"/>
    </source>
</evidence>
<dbReference type="Gene3D" id="3.40.50.300">
    <property type="entry name" value="P-loop containing nucleotide triphosphate hydrolases"/>
    <property type="match status" value="1"/>
</dbReference>
<dbReference type="SUPFAM" id="SSF52540">
    <property type="entry name" value="P-loop containing nucleoside triphosphate hydrolases"/>
    <property type="match status" value="1"/>
</dbReference>
<keyword evidence="7" id="KW-1185">Reference proteome</keyword>
<dbReference type="GO" id="GO:0016887">
    <property type="term" value="F:ATP hydrolysis activity"/>
    <property type="evidence" value="ECO:0007669"/>
    <property type="project" value="InterPro"/>
</dbReference>
<comment type="similarity">
    <text evidence="3">Belongs to the AAA ATPase family.</text>
</comment>